<feature type="domain" description="Apple" evidence="2">
    <location>
        <begin position="265"/>
        <end position="334"/>
    </location>
</feature>
<protein>
    <recommendedName>
        <fullName evidence="2">Apple domain-containing protein</fullName>
    </recommendedName>
</protein>
<gene>
    <name evidence="3" type="ORF">EJ05DRAFT_477192</name>
</gene>
<proteinExistence type="predicted"/>
<dbReference type="AlphaFoldDB" id="A0A6A6W7B3"/>
<feature type="region of interest" description="Disordered" evidence="1">
    <location>
        <begin position="19"/>
        <end position="58"/>
    </location>
</feature>
<dbReference type="EMBL" id="ML996574">
    <property type="protein sequence ID" value="KAF2756971.1"/>
    <property type="molecule type" value="Genomic_DNA"/>
</dbReference>
<sequence>MSSHSLTSSSTLTTQIALTSASSSSSSINSPLSSRSSQSASGTPSSSSSTTSSVASSTSSLSSTISSEVASSTSSPALISLSLSSSSSSSSNEAVSTPSSSPTITQFTISITVSTPSSSPTGPPSCESVGPVNDGVTPLQTIATTDPNICGTTCLSTDGCLSYGVSNTQCALFSAHVSEVRAIVAPKSVRRGEIFVFYDIGCTLPDPLPSSTSEVVPGSTTESATADVTSTSMPTTPDSTPTSSTTLESSTSATPSSTPTYTPKCGLTGTYGFVSSIASSASAGGSQSDCRAFCLTNSACQSYALLNSVCYLYDRNLSSYYPTNNGMVIYDRGCPVVIPSVTPSEEVMSSTSSSVAPIIT</sequence>
<accession>A0A6A6W7B3</accession>
<dbReference type="SUPFAM" id="SSF57414">
    <property type="entry name" value="Hairpin loop containing domain-like"/>
    <property type="match status" value="1"/>
</dbReference>
<evidence type="ECO:0000256" key="1">
    <source>
        <dbReference type="SAM" id="MobiDB-lite"/>
    </source>
</evidence>
<evidence type="ECO:0000259" key="2">
    <source>
        <dbReference type="PROSITE" id="PS50948"/>
    </source>
</evidence>
<reference evidence="3" key="1">
    <citation type="journal article" date="2020" name="Stud. Mycol.">
        <title>101 Dothideomycetes genomes: a test case for predicting lifestyles and emergence of pathogens.</title>
        <authorList>
            <person name="Haridas S."/>
            <person name="Albert R."/>
            <person name="Binder M."/>
            <person name="Bloem J."/>
            <person name="Labutti K."/>
            <person name="Salamov A."/>
            <person name="Andreopoulos B."/>
            <person name="Baker S."/>
            <person name="Barry K."/>
            <person name="Bills G."/>
            <person name="Bluhm B."/>
            <person name="Cannon C."/>
            <person name="Castanera R."/>
            <person name="Culley D."/>
            <person name="Daum C."/>
            <person name="Ezra D."/>
            <person name="Gonzalez J."/>
            <person name="Henrissat B."/>
            <person name="Kuo A."/>
            <person name="Liang C."/>
            <person name="Lipzen A."/>
            <person name="Lutzoni F."/>
            <person name="Magnuson J."/>
            <person name="Mondo S."/>
            <person name="Nolan M."/>
            <person name="Ohm R."/>
            <person name="Pangilinan J."/>
            <person name="Park H.-J."/>
            <person name="Ramirez L."/>
            <person name="Alfaro M."/>
            <person name="Sun H."/>
            <person name="Tritt A."/>
            <person name="Yoshinaga Y."/>
            <person name="Zwiers L.-H."/>
            <person name="Turgeon B."/>
            <person name="Goodwin S."/>
            <person name="Spatafora J."/>
            <person name="Crous P."/>
            <person name="Grigoriev I."/>
        </authorList>
    </citation>
    <scope>NUCLEOTIDE SEQUENCE</scope>
    <source>
        <strain evidence="3">CBS 121739</strain>
    </source>
</reference>
<evidence type="ECO:0000313" key="4">
    <source>
        <dbReference type="Proteomes" id="UP000799437"/>
    </source>
</evidence>
<feature type="non-terminal residue" evidence="3">
    <location>
        <position position="360"/>
    </location>
</feature>
<dbReference type="Proteomes" id="UP000799437">
    <property type="component" value="Unassembled WGS sequence"/>
</dbReference>
<dbReference type="GeneID" id="54485251"/>
<evidence type="ECO:0000313" key="3">
    <source>
        <dbReference type="EMBL" id="KAF2756971.1"/>
    </source>
</evidence>
<feature type="region of interest" description="Disordered" evidence="1">
    <location>
        <begin position="209"/>
        <end position="261"/>
    </location>
</feature>
<keyword evidence="4" id="KW-1185">Reference proteome</keyword>
<dbReference type="InterPro" id="IPR003609">
    <property type="entry name" value="Pan_app"/>
</dbReference>
<name>A0A6A6W7B3_9PEZI</name>
<organism evidence="3 4">
    <name type="scientific">Pseudovirgaria hyperparasitica</name>
    <dbReference type="NCBI Taxonomy" id="470096"/>
    <lineage>
        <taxon>Eukaryota</taxon>
        <taxon>Fungi</taxon>
        <taxon>Dikarya</taxon>
        <taxon>Ascomycota</taxon>
        <taxon>Pezizomycotina</taxon>
        <taxon>Dothideomycetes</taxon>
        <taxon>Dothideomycetes incertae sedis</taxon>
        <taxon>Acrospermales</taxon>
        <taxon>Acrospermaceae</taxon>
        <taxon>Pseudovirgaria</taxon>
    </lineage>
</organism>
<feature type="compositionally biased region" description="Polar residues" evidence="1">
    <location>
        <begin position="209"/>
        <end position="228"/>
    </location>
</feature>
<dbReference type="RefSeq" id="XP_033599422.1">
    <property type="nucleotide sequence ID" value="XM_033744197.1"/>
</dbReference>
<dbReference type="PROSITE" id="PS50948">
    <property type="entry name" value="PAN"/>
    <property type="match status" value="1"/>
</dbReference>
<feature type="compositionally biased region" description="Low complexity" evidence="1">
    <location>
        <begin position="229"/>
        <end position="261"/>
    </location>
</feature>